<dbReference type="STRING" id="1507870.A0A1V8S814"/>
<keyword evidence="3" id="KW-0067">ATP-binding</keyword>
<evidence type="ECO:0000256" key="2">
    <source>
        <dbReference type="ARBA" id="ARBA00022741"/>
    </source>
</evidence>
<dbReference type="Gene3D" id="3.40.50.300">
    <property type="entry name" value="P-loop containing nucleotide triphosphate hydrolases"/>
    <property type="match status" value="2"/>
</dbReference>
<dbReference type="Pfam" id="PF00271">
    <property type="entry name" value="Helicase_C"/>
    <property type="match status" value="1"/>
</dbReference>
<dbReference type="AlphaFoldDB" id="A0A1V8S814"/>
<comment type="similarity">
    <text evidence="1">Belongs to the helicase family. RecQ subfamily.</text>
</comment>
<evidence type="ECO:0000256" key="1">
    <source>
        <dbReference type="ARBA" id="ARBA00005446"/>
    </source>
</evidence>
<dbReference type="InterPro" id="IPR027417">
    <property type="entry name" value="P-loop_NTPase"/>
</dbReference>
<organism evidence="11 12">
    <name type="scientific">Cryoendolithus antarcticus</name>
    <dbReference type="NCBI Taxonomy" id="1507870"/>
    <lineage>
        <taxon>Eukaryota</taxon>
        <taxon>Fungi</taxon>
        <taxon>Dikarya</taxon>
        <taxon>Ascomycota</taxon>
        <taxon>Pezizomycotina</taxon>
        <taxon>Dothideomycetes</taxon>
        <taxon>Dothideomycetidae</taxon>
        <taxon>Cladosporiales</taxon>
        <taxon>Cladosporiaceae</taxon>
        <taxon>Cryoendolithus</taxon>
    </lineage>
</organism>
<evidence type="ECO:0000256" key="5">
    <source>
        <dbReference type="ARBA" id="ARBA00023235"/>
    </source>
</evidence>
<proteinExistence type="inferred from homology"/>
<dbReference type="GO" id="GO:0005694">
    <property type="term" value="C:chromosome"/>
    <property type="evidence" value="ECO:0007669"/>
    <property type="project" value="TreeGrafter"/>
</dbReference>
<comment type="catalytic activity">
    <reaction evidence="6">
        <text>Couples ATP hydrolysis with the unwinding of duplex DNA by translocating in the 3'-5' direction.</text>
        <dbReference type="EC" id="5.6.2.4"/>
    </reaction>
</comment>
<keyword evidence="5" id="KW-0413">Isomerase</keyword>
<dbReference type="GO" id="GO:0003677">
    <property type="term" value="F:DNA binding"/>
    <property type="evidence" value="ECO:0007669"/>
    <property type="project" value="UniProtKB-KW"/>
</dbReference>
<dbReference type="EMBL" id="NAJO01000117">
    <property type="protein sequence ID" value="OQN95272.1"/>
    <property type="molecule type" value="Genomic_DNA"/>
</dbReference>
<feature type="domain" description="Helicase ATP-binding" evidence="9">
    <location>
        <begin position="1"/>
        <end position="161"/>
    </location>
</feature>
<evidence type="ECO:0000313" key="12">
    <source>
        <dbReference type="Proteomes" id="UP000192596"/>
    </source>
</evidence>
<evidence type="ECO:0000256" key="4">
    <source>
        <dbReference type="ARBA" id="ARBA00023125"/>
    </source>
</evidence>
<reference evidence="12" key="1">
    <citation type="submission" date="2017-03" db="EMBL/GenBank/DDBJ databases">
        <title>Genomes of endolithic fungi from Antarctica.</title>
        <authorList>
            <person name="Coleine C."/>
            <person name="Masonjones S."/>
            <person name="Stajich J.E."/>
        </authorList>
    </citation>
    <scope>NUCLEOTIDE SEQUENCE [LARGE SCALE GENOMIC DNA]</scope>
    <source>
        <strain evidence="12">CCFEE 5527</strain>
    </source>
</reference>
<gene>
    <name evidence="11" type="ORF">B0A48_18569</name>
</gene>
<dbReference type="InParanoid" id="A0A1V8S814"/>
<evidence type="ECO:0000259" key="9">
    <source>
        <dbReference type="PROSITE" id="PS51192"/>
    </source>
</evidence>
<name>A0A1V8S814_9PEZI</name>
<dbReference type="InterPro" id="IPR001650">
    <property type="entry name" value="Helicase_C-like"/>
</dbReference>
<feature type="region of interest" description="Disordered" evidence="8">
    <location>
        <begin position="351"/>
        <end position="377"/>
    </location>
</feature>
<evidence type="ECO:0000256" key="7">
    <source>
        <dbReference type="ARBA" id="ARBA00034808"/>
    </source>
</evidence>
<dbReference type="InterPro" id="IPR014001">
    <property type="entry name" value="Helicase_ATP-bd"/>
</dbReference>
<feature type="non-terminal residue" evidence="11">
    <location>
        <position position="1"/>
    </location>
</feature>
<dbReference type="GO" id="GO:0005737">
    <property type="term" value="C:cytoplasm"/>
    <property type="evidence" value="ECO:0007669"/>
    <property type="project" value="TreeGrafter"/>
</dbReference>
<keyword evidence="12" id="KW-1185">Reference proteome</keyword>
<keyword evidence="4" id="KW-0238">DNA-binding</keyword>
<dbReference type="GO" id="GO:0005524">
    <property type="term" value="F:ATP binding"/>
    <property type="evidence" value="ECO:0007669"/>
    <property type="project" value="UniProtKB-KW"/>
</dbReference>
<evidence type="ECO:0000259" key="10">
    <source>
        <dbReference type="PROSITE" id="PS51194"/>
    </source>
</evidence>
<evidence type="ECO:0000256" key="3">
    <source>
        <dbReference type="ARBA" id="ARBA00022840"/>
    </source>
</evidence>
<dbReference type="Pfam" id="PF00270">
    <property type="entry name" value="DEAD"/>
    <property type="match status" value="1"/>
</dbReference>
<evidence type="ECO:0000313" key="11">
    <source>
        <dbReference type="EMBL" id="OQN95272.1"/>
    </source>
</evidence>
<dbReference type="PROSITE" id="PS51192">
    <property type="entry name" value="HELICASE_ATP_BIND_1"/>
    <property type="match status" value="1"/>
</dbReference>
<dbReference type="GO" id="GO:0000724">
    <property type="term" value="P:double-strand break repair via homologous recombination"/>
    <property type="evidence" value="ECO:0007669"/>
    <property type="project" value="TreeGrafter"/>
</dbReference>
<sequence length="520" mass="57702">ADVLMIARTGEGKSMVFQAFTMLTGMVTIQIVPLNRIGSEQAEDIQHINRETNDLVHALAINAESKKLTPKMYENIAAGKYQHIMLDPEQAAMPDSQELLRQPAVRDRIGLVVIDEIHLVKLWGEDFRPDCIDIVTLGAIATLSAEAEQYVLTHAGFRKVGTQPYQTKVIRGSVDRPDTMYILNTIPKEHLSSYRMLHFVVRPGVNIAEQADPMAIKKTLVFVDGRTYDCEDPSKRYTMFGIDGGVDVCETVQSYGSHVAEHDQNVRYKEYKIPITSKIRIMVATTALSTGVNVPDIEYVVQWKFPITADLEGVMQRLSRGGRALGAGEQSIAMLFLLYFIDDSLKSIPESAPGARGEDAAGLSDQDVESDAGTDFDEDVAVGGKKFWTKLELEQREKLAKIWRALWNDHTLRNDTGPCPRKVINQYLQDHLSLYPLDPPPATTCCNICDPSLLADLALDLTPPEEPILKTSVKPRAGTRASFAHPLIRAWCGKAADKLHPAGVRMFQIPASFFIADVVV</sequence>
<dbReference type="PANTHER" id="PTHR13710:SF105">
    <property type="entry name" value="ATP-DEPENDENT DNA HELICASE Q1"/>
    <property type="match status" value="1"/>
</dbReference>
<evidence type="ECO:0000256" key="6">
    <source>
        <dbReference type="ARBA" id="ARBA00034617"/>
    </source>
</evidence>
<feature type="domain" description="Helicase C-terminal" evidence="10">
    <location>
        <begin position="199"/>
        <end position="371"/>
    </location>
</feature>
<comment type="caution">
    <text evidence="11">The sequence shown here is derived from an EMBL/GenBank/DDBJ whole genome shotgun (WGS) entry which is preliminary data.</text>
</comment>
<dbReference type="SMART" id="SM00490">
    <property type="entry name" value="HELICc"/>
    <property type="match status" value="1"/>
</dbReference>
<evidence type="ECO:0000256" key="8">
    <source>
        <dbReference type="SAM" id="MobiDB-lite"/>
    </source>
</evidence>
<dbReference type="SUPFAM" id="SSF52540">
    <property type="entry name" value="P-loop containing nucleoside triphosphate hydrolases"/>
    <property type="match status" value="1"/>
</dbReference>
<accession>A0A1V8S814</accession>
<dbReference type="PROSITE" id="PS51194">
    <property type="entry name" value="HELICASE_CTER"/>
    <property type="match status" value="1"/>
</dbReference>
<protein>
    <recommendedName>
        <fullName evidence="7">DNA 3'-5' helicase</fullName>
        <ecNumber evidence="7">5.6.2.4</ecNumber>
    </recommendedName>
</protein>
<keyword evidence="2" id="KW-0547">Nucleotide-binding</keyword>
<dbReference type="EC" id="5.6.2.4" evidence="7"/>
<dbReference type="OrthoDB" id="3945779at2759"/>
<dbReference type="GO" id="GO:0043138">
    <property type="term" value="F:3'-5' DNA helicase activity"/>
    <property type="evidence" value="ECO:0007669"/>
    <property type="project" value="UniProtKB-EC"/>
</dbReference>
<feature type="compositionally biased region" description="Acidic residues" evidence="8">
    <location>
        <begin position="366"/>
        <end position="377"/>
    </location>
</feature>
<dbReference type="GO" id="GO:0009378">
    <property type="term" value="F:four-way junction helicase activity"/>
    <property type="evidence" value="ECO:0007669"/>
    <property type="project" value="TreeGrafter"/>
</dbReference>
<dbReference type="InterPro" id="IPR011545">
    <property type="entry name" value="DEAD/DEAH_box_helicase_dom"/>
</dbReference>
<dbReference type="Proteomes" id="UP000192596">
    <property type="component" value="Unassembled WGS sequence"/>
</dbReference>
<dbReference type="PANTHER" id="PTHR13710">
    <property type="entry name" value="DNA HELICASE RECQ FAMILY MEMBER"/>
    <property type="match status" value="1"/>
</dbReference>